<feature type="transmembrane region" description="Helical" evidence="1">
    <location>
        <begin position="339"/>
        <end position="370"/>
    </location>
</feature>
<evidence type="ECO:0000313" key="3">
    <source>
        <dbReference type="Proteomes" id="UP000322025"/>
    </source>
</evidence>
<reference evidence="2" key="1">
    <citation type="submission" date="2019-07" db="EMBL/GenBank/DDBJ databases">
        <authorList>
            <person name="Wongkuna S."/>
            <person name="Scaria J."/>
        </authorList>
    </citation>
    <scope>NUCLEOTIDE SEQUENCE [LARGE SCALE GENOMIC DNA]</scope>
    <source>
        <strain evidence="2">SW178</strain>
    </source>
</reference>
<proteinExistence type="predicted"/>
<name>A0A5M9I0R6_9FIRM</name>
<dbReference type="AlphaFoldDB" id="A0A5M9I0R6"/>
<dbReference type="OrthoDB" id="1706761at2"/>
<feature type="transmembrane region" description="Helical" evidence="1">
    <location>
        <begin position="204"/>
        <end position="231"/>
    </location>
</feature>
<feature type="transmembrane region" description="Helical" evidence="1">
    <location>
        <begin position="275"/>
        <end position="300"/>
    </location>
</feature>
<keyword evidence="1" id="KW-0812">Transmembrane</keyword>
<dbReference type="Pfam" id="PF09546">
    <property type="entry name" value="Spore_III_AE"/>
    <property type="match status" value="1"/>
</dbReference>
<dbReference type="EMBL" id="VMSO01000002">
    <property type="protein sequence ID" value="KAA8502557.1"/>
    <property type="molecule type" value="Genomic_DNA"/>
</dbReference>
<protein>
    <submittedName>
        <fullName evidence="2">Stage III sporulation protein AF</fullName>
    </submittedName>
</protein>
<gene>
    <name evidence="2" type="ORF">FNY66_02685</name>
</gene>
<feature type="transmembrane region" description="Helical" evidence="1">
    <location>
        <begin position="134"/>
        <end position="152"/>
    </location>
</feature>
<feature type="transmembrane region" description="Helical" evidence="1">
    <location>
        <begin position="164"/>
        <end position="184"/>
    </location>
</feature>
<dbReference type="InterPro" id="IPR014194">
    <property type="entry name" value="Spore_III_AE"/>
</dbReference>
<keyword evidence="1" id="KW-1133">Transmembrane helix</keyword>
<evidence type="ECO:0000313" key="2">
    <source>
        <dbReference type="EMBL" id="KAA8502557.1"/>
    </source>
</evidence>
<comment type="caution">
    <text evidence="2">The sequence shown here is derived from an EMBL/GenBank/DDBJ whole genome shotgun (WGS) entry which is preliminary data.</text>
</comment>
<dbReference type="RefSeq" id="WP_087151140.1">
    <property type="nucleotide sequence ID" value="NZ_VMSO01000002.1"/>
</dbReference>
<keyword evidence="3" id="KW-1185">Reference proteome</keyword>
<keyword evidence="1" id="KW-0472">Membrane</keyword>
<sequence>MRGRKGRFLFTIFLVVLVFGLGTRIVDAAETVPVVRAEEDNTETALTQTDDEEDEISEQDIDILQEQVQNTLFAEFDFGEIEDSLKEMFPREKISFTEVVSTLMSGDMTETIRIFLRFLADQVSYEFEYNRRNLAYVLLAALTAAVFSNFAGAFKSRQISDISFYIVYMLLITLCLTSFQTSAAGLEEKLGSLVDFMRVLCPSYFLAVAFASGSVTSLFFYNVILFLIYVVELVIVRFLLPVINIYIMVCVLGNLTGEDVLSEFADLIKKAVTWILKTLLICVVSVNIVQGLLAPAIDAVKRSALTRTAEALPWVGNAVGGAAEVVLGTAVLIKNGIGMAGAVIAVVICAVPIIQMLIMALLYKLAAALVQPVSDKRITTCISSVSEGYEIMARVIFTTGLLFMLTIAIVAASTS</sequence>
<feature type="transmembrane region" description="Helical" evidence="1">
    <location>
        <begin position="238"/>
        <end position="255"/>
    </location>
</feature>
<accession>A0A5M9I0R6</accession>
<organism evidence="2 3">
    <name type="scientific">Mediterraneibacter catenae</name>
    <dbReference type="NCBI Taxonomy" id="2594882"/>
    <lineage>
        <taxon>Bacteria</taxon>
        <taxon>Bacillati</taxon>
        <taxon>Bacillota</taxon>
        <taxon>Clostridia</taxon>
        <taxon>Lachnospirales</taxon>
        <taxon>Lachnospiraceae</taxon>
        <taxon>Mediterraneibacter</taxon>
    </lineage>
</organism>
<evidence type="ECO:0000256" key="1">
    <source>
        <dbReference type="SAM" id="Phobius"/>
    </source>
</evidence>
<feature type="transmembrane region" description="Helical" evidence="1">
    <location>
        <begin position="391"/>
        <end position="412"/>
    </location>
</feature>
<dbReference type="Proteomes" id="UP000322025">
    <property type="component" value="Unassembled WGS sequence"/>
</dbReference>